<dbReference type="SUPFAM" id="SSF53850">
    <property type="entry name" value="Periplasmic binding protein-like II"/>
    <property type="match status" value="1"/>
</dbReference>
<evidence type="ECO:0008006" key="4">
    <source>
        <dbReference type="Google" id="ProtNLM"/>
    </source>
</evidence>
<dbReference type="Gene3D" id="3.40.190.10">
    <property type="entry name" value="Periplasmic binding protein-like II"/>
    <property type="match status" value="1"/>
</dbReference>
<name>A0AB38A749_9ACTN</name>
<feature type="region of interest" description="Disordered" evidence="1">
    <location>
        <begin position="168"/>
        <end position="190"/>
    </location>
</feature>
<evidence type="ECO:0000313" key="3">
    <source>
        <dbReference type="Proteomes" id="UP000183687"/>
    </source>
</evidence>
<comment type="caution">
    <text evidence="2">The sequence shown here is derived from an EMBL/GenBank/DDBJ whole genome shotgun (WGS) entry which is preliminary data.</text>
</comment>
<evidence type="ECO:0000256" key="1">
    <source>
        <dbReference type="SAM" id="MobiDB-lite"/>
    </source>
</evidence>
<dbReference type="Proteomes" id="UP000183687">
    <property type="component" value="Unassembled WGS sequence"/>
</dbReference>
<proteinExistence type="predicted"/>
<accession>A0AB38A749</accession>
<dbReference type="EMBL" id="FNSH01000001">
    <property type="protein sequence ID" value="SEB81124.1"/>
    <property type="molecule type" value="Genomic_DNA"/>
</dbReference>
<reference evidence="2 3" key="1">
    <citation type="submission" date="2016-10" db="EMBL/GenBank/DDBJ databases">
        <authorList>
            <person name="Varghese N."/>
            <person name="Submissions S."/>
        </authorList>
    </citation>
    <scope>NUCLEOTIDE SEQUENCE [LARGE SCALE GENOMIC DNA]</scope>
    <source>
        <strain evidence="2 3">DSM 20586</strain>
    </source>
</reference>
<sequence>MYLTDSLDQGDLNWPVATQRYMSELYNWKAITSDDSTIAPNLTSLPSREEVLSSFKEGKLAGFIGSSEEAMELKDQGVNCEFMTLPGTSDDNPAVFYPRYSASILPEVGSRELDLLNWLLGDDAQASLAHDTKSLQAAYNPDENTTKPANISLQHKARITLLERVDEQRRKDAPDAAHTAVSHIGGTSDE</sequence>
<gene>
    <name evidence="2" type="ORF">SAMN04489746_1105</name>
</gene>
<evidence type="ECO:0000313" key="2">
    <source>
        <dbReference type="EMBL" id="SEB81124.1"/>
    </source>
</evidence>
<dbReference type="AlphaFoldDB" id="A0AB38A749"/>
<protein>
    <recommendedName>
        <fullName evidence="4">Solute-binding protein family 3/N-terminal domain-containing protein</fullName>
    </recommendedName>
</protein>
<organism evidence="2 3">
    <name type="scientific">Atopobium minutum</name>
    <dbReference type="NCBI Taxonomy" id="1381"/>
    <lineage>
        <taxon>Bacteria</taxon>
        <taxon>Bacillati</taxon>
        <taxon>Actinomycetota</taxon>
        <taxon>Coriobacteriia</taxon>
        <taxon>Coriobacteriales</taxon>
        <taxon>Atopobiaceae</taxon>
        <taxon>Atopobium</taxon>
    </lineage>
</organism>